<reference evidence="3 4" key="1">
    <citation type="submission" date="2022-12" db="EMBL/GenBank/DDBJ databases">
        <title>Genomic features and morphological characterization of a novel Knufia sp. strain isolated from spacecraft assembly facility.</title>
        <authorList>
            <person name="Teixeira M."/>
            <person name="Chander A.M."/>
            <person name="Stajich J.E."/>
            <person name="Venkateswaran K."/>
        </authorList>
    </citation>
    <scope>NUCLEOTIDE SEQUENCE [LARGE SCALE GENOMIC DNA]</scope>
    <source>
        <strain evidence="3 4">FJI-L2-BK-P2</strain>
    </source>
</reference>
<keyword evidence="4" id="KW-1185">Reference proteome</keyword>
<dbReference type="AlphaFoldDB" id="A0AAN8EWM1"/>
<dbReference type="SUPFAM" id="SSF54695">
    <property type="entry name" value="POZ domain"/>
    <property type="match status" value="1"/>
</dbReference>
<dbReference type="InterPro" id="IPR000210">
    <property type="entry name" value="BTB/POZ_dom"/>
</dbReference>
<organism evidence="3 4">
    <name type="scientific">Knufia fluminis</name>
    <dbReference type="NCBI Taxonomy" id="191047"/>
    <lineage>
        <taxon>Eukaryota</taxon>
        <taxon>Fungi</taxon>
        <taxon>Dikarya</taxon>
        <taxon>Ascomycota</taxon>
        <taxon>Pezizomycotina</taxon>
        <taxon>Eurotiomycetes</taxon>
        <taxon>Chaetothyriomycetidae</taxon>
        <taxon>Chaetothyriales</taxon>
        <taxon>Trichomeriaceae</taxon>
        <taxon>Knufia</taxon>
    </lineage>
</organism>
<dbReference type="Proteomes" id="UP001316803">
    <property type="component" value="Unassembled WGS sequence"/>
</dbReference>
<feature type="domain" description="BTB" evidence="2">
    <location>
        <begin position="37"/>
        <end position="101"/>
    </location>
</feature>
<evidence type="ECO:0000256" key="1">
    <source>
        <dbReference type="SAM" id="MobiDB-lite"/>
    </source>
</evidence>
<name>A0AAN8EWM1_9EURO</name>
<dbReference type="PROSITE" id="PS50097">
    <property type="entry name" value="BTB"/>
    <property type="match status" value="1"/>
</dbReference>
<evidence type="ECO:0000313" key="3">
    <source>
        <dbReference type="EMBL" id="KAK5957780.1"/>
    </source>
</evidence>
<dbReference type="InterPro" id="IPR011333">
    <property type="entry name" value="SKP1/BTB/POZ_sf"/>
</dbReference>
<evidence type="ECO:0000313" key="4">
    <source>
        <dbReference type="Proteomes" id="UP001316803"/>
    </source>
</evidence>
<comment type="caution">
    <text evidence="3">The sequence shown here is derived from an EMBL/GenBank/DDBJ whole genome shotgun (WGS) entry which is preliminary data.</text>
</comment>
<protein>
    <recommendedName>
        <fullName evidence="2">BTB domain-containing protein</fullName>
    </recommendedName>
</protein>
<dbReference type="PANTHER" id="PTHR47843">
    <property type="entry name" value="BTB DOMAIN-CONTAINING PROTEIN-RELATED"/>
    <property type="match status" value="1"/>
</dbReference>
<feature type="compositionally biased region" description="Low complexity" evidence="1">
    <location>
        <begin position="1"/>
        <end position="23"/>
    </location>
</feature>
<dbReference type="CDD" id="cd18186">
    <property type="entry name" value="BTB_POZ_ZBTB_KLHL-like"/>
    <property type="match status" value="1"/>
</dbReference>
<sequence length="250" mass="28439">MADQNSAEANTQTTSNTAQNVAQPTTRSYPSKYTQMEVVKVLVGSEKKAYTIHKDLLMSKCPYFGAALKECWNEDKTEITLKGAQPQQFEVVIDWLYEGRLPKYWSKIEESDIFSIINKTPAVYKLAHELLLSGLQNDLVDVLLQTSDEHKILHNLSGACSVVKQDLSHTPLYKLVLRNAVKCFAANMMGEEVGSQLDYLMKYPELVKDFLTELHAYQRKPWQSIKAEESSKYHIKPKSTIETSAEQKNE</sequence>
<evidence type="ECO:0000259" key="2">
    <source>
        <dbReference type="PROSITE" id="PS50097"/>
    </source>
</evidence>
<dbReference type="EMBL" id="JAKLMC020000002">
    <property type="protein sequence ID" value="KAK5957780.1"/>
    <property type="molecule type" value="Genomic_DNA"/>
</dbReference>
<proteinExistence type="predicted"/>
<gene>
    <name evidence="3" type="ORF">OHC33_000969</name>
</gene>
<accession>A0AAN8EWM1</accession>
<dbReference type="Pfam" id="PF00651">
    <property type="entry name" value="BTB"/>
    <property type="match status" value="1"/>
</dbReference>
<feature type="region of interest" description="Disordered" evidence="1">
    <location>
        <begin position="1"/>
        <end position="26"/>
    </location>
</feature>
<feature type="region of interest" description="Disordered" evidence="1">
    <location>
        <begin position="224"/>
        <end position="250"/>
    </location>
</feature>
<dbReference type="PANTHER" id="PTHR47843:SF2">
    <property type="entry name" value="BTB DOMAIN-CONTAINING PROTEIN"/>
    <property type="match status" value="1"/>
</dbReference>
<dbReference type="Gene3D" id="3.30.710.10">
    <property type="entry name" value="Potassium Channel Kv1.1, Chain A"/>
    <property type="match status" value="1"/>
</dbReference>